<comment type="similarity">
    <text evidence="8">Belongs to the methylthiotransferase family. RimO subfamily.</text>
</comment>
<dbReference type="InterPro" id="IPR013848">
    <property type="entry name" value="Methylthiotransferase_N"/>
</dbReference>
<dbReference type="InterPro" id="IPR038135">
    <property type="entry name" value="Methylthiotransferase_N_sf"/>
</dbReference>
<dbReference type="Pfam" id="PF00919">
    <property type="entry name" value="UPF0004"/>
    <property type="match status" value="1"/>
</dbReference>
<dbReference type="Pfam" id="PF18693">
    <property type="entry name" value="TRAM_2"/>
    <property type="match status" value="1"/>
</dbReference>
<dbReference type="AlphaFoldDB" id="W8JGB3"/>
<gene>
    <name evidence="8 11" type="primary">rimO</name>
    <name evidence="11" type="ORF">M832_03400</name>
</gene>
<keyword evidence="2 8" id="KW-0963">Cytoplasm</keyword>
<dbReference type="Gene3D" id="2.40.50.140">
    <property type="entry name" value="Nucleic acid-binding proteins"/>
    <property type="match status" value="1"/>
</dbReference>
<dbReference type="PATRIC" id="fig|1229831.3.peg.342"/>
<evidence type="ECO:0000259" key="10">
    <source>
        <dbReference type="PROSITE" id="PS51918"/>
    </source>
</evidence>
<feature type="binding site" evidence="8">
    <location>
        <position position="119"/>
    </location>
    <ligand>
        <name>[4Fe-4S] cluster</name>
        <dbReference type="ChEBI" id="CHEBI:49883"/>
        <label>1</label>
    </ligand>
</feature>
<reference evidence="11 12" key="1">
    <citation type="journal article" date="2014" name="Syst. Appl. Microbiol.">
        <title>Evidence for the existence of two new members of the family Chlamydiaceae and proposal of Chlamydia avium sp. nov. and Chlamydia gallinacea sp. nov.</title>
        <authorList>
            <person name="Sachse K."/>
            <person name="Laroucau K."/>
            <person name="Riege K."/>
            <person name="Wehner S."/>
            <person name="Dilcher M."/>
            <person name="Creasy H.H."/>
            <person name="Weidmann M."/>
            <person name="Myers G."/>
            <person name="Vorimore F."/>
            <person name="Vicari N."/>
            <person name="Magnino S."/>
            <person name="Liebler-Tenorio E."/>
            <person name="Ruettger A."/>
            <person name="Bavoil P.M."/>
            <person name="Hufert F.T."/>
            <person name="Rossello-Mora R."/>
            <person name="Marz M."/>
        </authorList>
    </citation>
    <scope>NUCLEOTIDE SEQUENCE [LARGE SCALE GENOMIC DNA]</scope>
    <source>
        <strain evidence="11 12">10DC88</strain>
    </source>
</reference>
<dbReference type="InterPro" id="IPR012340">
    <property type="entry name" value="NA-bd_OB-fold"/>
</dbReference>
<dbReference type="InterPro" id="IPR007197">
    <property type="entry name" value="rSAM"/>
</dbReference>
<dbReference type="Pfam" id="PF04055">
    <property type="entry name" value="Radical_SAM"/>
    <property type="match status" value="1"/>
</dbReference>
<dbReference type="SFLD" id="SFLDG01082">
    <property type="entry name" value="B12-binding_domain_containing"/>
    <property type="match status" value="1"/>
</dbReference>
<keyword evidence="7 8" id="KW-0411">Iron-sulfur</keyword>
<accession>W8JGB3</accession>
<dbReference type="SMART" id="SM00729">
    <property type="entry name" value="Elp3"/>
    <property type="match status" value="1"/>
</dbReference>
<dbReference type="FunFam" id="3.80.30.20:FF:000001">
    <property type="entry name" value="tRNA-2-methylthio-N(6)-dimethylallyladenosine synthase 2"/>
    <property type="match status" value="1"/>
</dbReference>
<dbReference type="NCBIfam" id="TIGR00089">
    <property type="entry name" value="MiaB/RimO family radical SAM methylthiotransferase"/>
    <property type="match status" value="1"/>
</dbReference>
<dbReference type="HOGENOM" id="CLU_018697_0_1_0"/>
<name>W8JGB3_9CHLA</name>
<dbReference type="STRING" id="1229831.M832_03400"/>
<dbReference type="eggNOG" id="COG0621">
    <property type="taxonomic scope" value="Bacteria"/>
</dbReference>
<comment type="subcellular location">
    <subcellularLocation>
        <location evidence="8">Cytoplasm</location>
    </subcellularLocation>
</comment>
<dbReference type="SFLD" id="SFLDG01061">
    <property type="entry name" value="methylthiotransferase"/>
    <property type="match status" value="1"/>
</dbReference>
<dbReference type="EC" id="2.8.4.4" evidence="8"/>
<evidence type="ECO:0000256" key="2">
    <source>
        <dbReference type="ARBA" id="ARBA00022490"/>
    </source>
</evidence>
<dbReference type="GO" id="GO:0051539">
    <property type="term" value="F:4 iron, 4 sulfur cluster binding"/>
    <property type="evidence" value="ECO:0007669"/>
    <property type="project" value="UniProtKB-UniRule"/>
</dbReference>
<dbReference type="InterPro" id="IPR005840">
    <property type="entry name" value="Ribosomal_uS12_MeSTrfase_RimO"/>
</dbReference>
<evidence type="ECO:0000256" key="1">
    <source>
        <dbReference type="ARBA" id="ARBA00022485"/>
    </source>
</evidence>
<dbReference type="Gene3D" id="3.40.50.12160">
    <property type="entry name" value="Methylthiotransferase, N-terminal domain"/>
    <property type="match status" value="1"/>
</dbReference>
<comment type="function">
    <text evidence="8">Catalyzes the methylthiolation of an aspartic acid residue of ribosomal protein uS12.</text>
</comment>
<evidence type="ECO:0000256" key="7">
    <source>
        <dbReference type="ARBA" id="ARBA00023014"/>
    </source>
</evidence>
<comment type="catalytic activity">
    <reaction evidence="8">
        <text>L-aspartate(89)-[ribosomal protein uS12]-hydrogen + (sulfur carrier)-SH + AH2 + 2 S-adenosyl-L-methionine = 3-methylsulfanyl-L-aspartate(89)-[ribosomal protein uS12]-hydrogen + (sulfur carrier)-H + 5'-deoxyadenosine + L-methionine + A + S-adenosyl-L-homocysteine + 2 H(+)</text>
        <dbReference type="Rhea" id="RHEA:37087"/>
        <dbReference type="Rhea" id="RHEA-COMP:10460"/>
        <dbReference type="Rhea" id="RHEA-COMP:10461"/>
        <dbReference type="Rhea" id="RHEA-COMP:14737"/>
        <dbReference type="Rhea" id="RHEA-COMP:14739"/>
        <dbReference type="ChEBI" id="CHEBI:13193"/>
        <dbReference type="ChEBI" id="CHEBI:15378"/>
        <dbReference type="ChEBI" id="CHEBI:17319"/>
        <dbReference type="ChEBI" id="CHEBI:17499"/>
        <dbReference type="ChEBI" id="CHEBI:29917"/>
        <dbReference type="ChEBI" id="CHEBI:29961"/>
        <dbReference type="ChEBI" id="CHEBI:57844"/>
        <dbReference type="ChEBI" id="CHEBI:57856"/>
        <dbReference type="ChEBI" id="CHEBI:59789"/>
        <dbReference type="ChEBI" id="CHEBI:64428"/>
        <dbReference type="ChEBI" id="CHEBI:73599"/>
        <dbReference type="EC" id="2.8.4.4"/>
    </reaction>
</comment>
<evidence type="ECO:0000256" key="4">
    <source>
        <dbReference type="ARBA" id="ARBA00022691"/>
    </source>
</evidence>
<evidence type="ECO:0000313" key="11">
    <source>
        <dbReference type="EMBL" id="AHK63205.1"/>
    </source>
</evidence>
<dbReference type="InterPro" id="IPR006638">
    <property type="entry name" value="Elp3/MiaA/NifB-like_rSAM"/>
</dbReference>
<dbReference type="GO" id="GO:0006400">
    <property type="term" value="P:tRNA modification"/>
    <property type="evidence" value="ECO:0007669"/>
    <property type="project" value="InterPro"/>
</dbReference>
<dbReference type="KEGG" id="cav:M832_03400"/>
<feature type="binding site" evidence="8">
    <location>
        <position position="194"/>
    </location>
    <ligand>
        <name>[4Fe-4S] cluster</name>
        <dbReference type="ChEBI" id="CHEBI:49883"/>
        <label>2</label>
        <note>4Fe-4S-S-AdoMet</note>
    </ligand>
</feature>
<evidence type="ECO:0000313" key="12">
    <source>
        <dbReference type="Proteomes" id="UP000019433"/>
    </source>
</evidence>
<evidence type="ECO:0000256" key="3">
    <source>
        <dbReference type="ARBA" id="ARBA00022679"/>
    </source>
</evidence>
<dbReference type="GO" id="GO:0035599">
    <property type="term" value="F:aspartic acid methylthiotransferase activity"/>
    <property type="evidence" value="ECO:0007669"/>
    <property type="project" value="TreeGrafter"/>
</dbReference>
<dbReference type="InterPro" id="IPR005839">
    <property type="entry name" value="Methylthiotransferase"/>
</dbReference>
<dbReference type="PANTHER" id="PTHR43837:SF1">
    <property type="entry name" value="RIBOSOMAL PROTEIN US12 METHYLTHIOTRANSFERASE RIMO"/>
    <property type="match status" value="1"/>
</dbReference>
<dbReference type="CDD" id="cd01335">
    <property type="entry name" value="Radical_SAM"/>
    <property type="match status" value="1"/>
</dbReference>
<dbReference type="Gene3D" id="3.80.30.20">
    <property type="entry name" value="tm_1862 like domain"/>
    <property type="match status" value="1"/>
</dbReference>
<dbReference type="PANTHER" id="PTHR43837">
    <property type="entry name" value="RIBOSOMAL PROTEIN S12 METHYLTHIOTRANSFERASE RIMO"/>
    <property type="match status" value="1"/>
</dbReference>
<keyword evidence="11" id="KW-0689">Ribosomal protein</keyword>
<keyword evidence="5 8" id="KW-0479">Metal-binding</keyword>
<organism evidence="11 12">
    <name type="scientific">Chlamydia avium 10DC88</name>
    <dbReference type="NCBI Taxonomy" id="1229831"/>
    <lineage>
        <taxon>Bacteria</taxon>
        <taxon>Pseudomonadati</taxon>
        <taxon>Chlamydiota</taxon>
        <taxon>Chlamydiia</taxon>
        <taxon>Chlamydiales</taxon>
        <taxon>Chlamydiaceae</taxon>
        <taxon>Chlamydia/Chlamydophila group</taxon>
        <taxon>Chlamydia</taxon>
    </lineage>
</organism>
<feature type="binding site" evidence="8">
    <location>
        <position position="51"/>
    </location>
    <ligand>
        <name>[4Fe-4S] cluster</name>
        <dbReference type="ChEBI" id="CHEBI:49883"/>
        <label>1</label>
    </ligand>
</feature>
<dbReference type="InterPro" id="IPR023404">
    <property type="entry name" value="rSAM_horseshoe"/>
</dbReference>
<dbReference type="GO" id="GO:0005840">
    <property type="term" value="C:ribosome"/>
    <property type="evidence" value="ECO:0007669"/>
    <property type="project" value="UniProtKB-KW"/>
</dbReference>
<dbReference type="NCBIfam" id="TIGR01125">
    <property type="entry name" value="30S ribosomal protein S12 methylthiotransferase RimO"/>
    <property type="match status" value="1"/>
</dbReference>
<dbReference type="Proteomes" id="UP000019433">
    <property type="component" value="Chromosome"/>
</dbReference>
<keyword evidence="6 8" id="KW-0408">Iron</keyword>
<keyword evidence="11" id="KW-0687">Ribonucleoprotein</keyword>
<dbReference type="SFLD" id="SFLDF00274">
    <property type="entry name" value="ribosomal_protein_S12_methylth"/>
    <property type="match status" value="1"/>
</dbReference>
<evidence type="ECO:0000259" key="9">
    <source>
        <dbReference type="PROSITE" id="PS51449"/>
    </source>
</evidence>
<dbReference type="GO" id="GO:0005829">
    <property type="term" value="C:cytosol"/>
    <property type="evidence" value="ECO:0007669"/>
    <property type="project" value="TreeGrafter"/>
</dbReference>
<feature type="binding site" evidence="8">
    <location>
        <position position="87"/>
    </location>
    <ligand>
        <name>[4Fe-4S] cluster</name>
        <dbReference type="ChEBI" id="CHEBI:49883"/>
        <label>1</label>
    </ligand>
</feature>
<keyword evidence="4 8" id="KW-0949">S-adenosyl-L-methionine</keyword>
<dbReference type="InterPro" id="IPR002792">
    <property type="entry name" value="TRAM_dom"/>
</dbReference>
<dbReference type="InterPro" id="IPR020612">
    <property type="entry name" value="Methylthiotransferase_CS"/>
</dbReference>
<evidence type="ECO:0000256" key="8">
    <source>
        <dbReference type="HAMAP-Rule" id="MF_01865"/>
    </source>
</evidence>
<dbReference type="SFLD" id="SFLDS00029">
    <property type="entry name" value="Radical_SAM"/>
    <property type="match status" value="1"/>
</dbReference>
<protein>
    <recommendedName>
        <fullName evidence="8">Ribosomal protein uS12 methylthiotransferase RimO</fullName>
        <shortName evidence="8">uS12 MTTase</shortName>
        <shortName evidence="8">uS12 methylthiotransferase</shortName>
        <ecNumber evidence="8">2.8.4.4</ecNumber>
    </recommendedName>
    <alternativeName>
        <fullName evidence="8">Ribosomal protein uS12 (aspartate-C(3))-methylthiotransferase</fullName>
    </alternativeName>
    <alternativeName>
        <fullName evidence="8">Ribosome maturation factor RimO</fullName>
    </alternativeName>
</protein>
<dbReference type="InterPro" id="IPR058240">
    <property type="entry name" value="rSAM_sf"/>
</dbReference>
<feature type="domain" description="Radical SAM core" evidence="10">
    <location>
        <begin position="176"/>
        <end position="408"/>
    </location>
</feature>
<dbReference type="PROSITE" id="PS01278">
    <property type="entry name" value="MTTASE_RADICAL"/>
    <property type="match status" value="1"/>
</dbReference>
<feature type="binding site" evidence="8">
    <location>
        <position position="190"/>
    </location>
    <ligand>
        <name>[4Fe-4S] cluster</name>
        <dbReference type="ChEBI" id="CHEBI:49883"/>
        <label>2</label>
        <note>4Fe-4S-S-AdoMet</note>
    </ligand>
</feature>
<evidence type="ECO:0000256" key="5">
    <source>
        <dbReference type="ARBA" id="ARBA00022723"/>
    </source>
</evidence>
<keyword evidence="1 8" id="KW-0004">4Fe-4S</keyword>
<evidence type="ECO:0000256" key="6">
    <source>
        <dbReference type="ARBA" id="ARBA00023004"/>
    </source>
</evidence>
<dbReference type="PROSITE" id="PS51449">
    <property type="entry name" value="MTTASE_N"/>
    <property type="match status" value="1"/>
</dbReference>
<dbReference type="EMBL" id="CP006571">
    <property type="protein sequence ID" value="AHK63205.1"/>
    <property type="molecule type" value="Genomic_DNA"/>
</dbReference>
<proteinExistence type="inferred from homology"/>
<dbReference type="GO" id="GO:0046872">
    <property type="term" value="F:metal ion binding"/>
    <property type="evidence" value="ECO:0007669"/>
    <property type="project" value="UniProtKB-KW"/>
</dbReference>
<dbReference type="PROSITE" id="PS51918">
    <property type="entry name" value="RADICAL_SAM"/>
    <property type="match status" value="1"/>
</dbReference>
<keyword evidence="3 8" id="KW-0808">Transferase</keyword>
<comment type="cofactor">
    <cofactor evidence="8">
        <name>[4Fe-4S] cluster</name>
        <dbReference type="ChEBI" id="CHEBI:49883"/>
    </cofactor>
    <text evidence="8">Binds 2 [4Fe-4S] clusters. One cluster is coordinated with 3 cysteines and an exchangeable S-adenosyl-L-methionine.</text>
</comment>
<feature type="binding site" evidence="8">
    <location>
        <position position="197"/>
    </location>
    <ligand>
        <name>[4Fe-4S] cluster</name>
        <dbReference type="ChEBI" id="CHEBI:49883"/>
        <label>2</label>
        <note>4Fe-4S-S-AdoMet</note>
    </ligand>
</feature>
<dbReference type="HAMAP" id="MF_01865">
    <property type="entry name" value="MTTase_RimO"/>
    <property type="match status" value="1"/>
</dbReference>
<sequence>MTNQLRCYIYFQKESRNLPYNYIENFMTTKEQVFFKQSTSKNKIHFISLGCSRNLVDSEVMLGILLKAGYEATEVLPEADYLVLNTCAFLKAARNESIDYLQHIIDTKKKDAKIILTGCMVSKHKEELSPWLPHIHYLLGSGDVEHILSAIESKESGEKRSAKSYLEMGDIPRKLSTPKHYAYLKIAEGCCKRCSFCIIPTIKGKLRSKPVDQVVKEFRLLLNLGVKEIILIAQDLGDYGRDFSSDRKSYLSYLLQTLLKEPGDYWIRMLYLYPDEVDDSIIDLMEKDHRLLPYVDIPIQHINNRILKNMRRTTSKEQILDLLTKLRTRISHIYIRSSFIVGFPGETDEEFQELVDFIKSSWIDHVGIFPYSQEEGSPAADMPDQIPQNIKLKRLKTLSQVQKKNVIKHNKQLIGKVIEAVIDGYHPDSKLLFTARFYGQAPEVDPCIIVNEAKMISNFGERCLIEITDIAGYDLVGRIIKKCPETNFPGQ</sequence>
<dbReference type="SUPFAM" id="SSF102114">
    <property type="entry name" value="Radical SAM enzymes"/>
    <property type="match status" value="1"/>
</dbReference>
<feature type="domain" description="MTTase N-terminal" evidence="9">
    <location>
        <begin position="42"/>
        <end position="156"/>
    </location>
</feature>
<dbReference type="GO" id="GO:0103039">
    <property type="term" value="F:protein methylthiotransferase activity"/>
    <property type="evidence" value="ECO:0007669"/>
    <property type="project" value="UniProtKB-EC"/>
</dbReference>